<feature type="domain" description="Amidohydrolase-related" evidence="1">
    <location>
        <begin position="12"/>
        <end position="319"/>
    </location>
</feature>
<dbReference type="AlphaFoldDB" id="A0A4R4RLA2"/>
<evidence type="ECO:0000313" key="2">
    <source>
        <dbReference type="EMBL" id="TDC50451.1"/>
    </source>
</evidence>
<dbReference type="OrthoDB" id="7325417at2"/>
<evidence type="ECO:0000259" key="1">
    <source>
        <dbReference type="Pfam" id="PF04909"/>
    </source>
</evidence>
<dbReference type="SUPFAM" id="SSF51556">
    <property type="entry name" value="Metallo-dependent hydrolases"/>
    <property type="match status" value="1"/>
</dbReference>
<dbReference type="RefSeq" id="WP_131983721.1">
    <property type="nucleotide sequence ID" value="NZ_SMKL01000030.1"/>
</dbReference>
<protein>
    <submittedName>
        <fullName evidence="2">Amidohydrolase</fullName>
    </submittedName>
</protein>
<reference evidence="2 3" key="1">
    <citation type="submission" date="2019-02" db="EMBL/GenBank/DDBJ databases">
        <title>Draft genome sequences of novel Actinobacteria.</title>
        <authorList>
            <person name="Sahin N."/>
            <person name="Ay H."/>
            <person name="Saygin H."/>
        </authorList>
    </citation>
    <scope>NUCLEOTIDE SEQUENCE [LARGE SCALE GENOMIC DNA]</scope>
    <source>
        <strain evidence="2 3">KC603</strain>
    </source>
</reference>
<name>A0A4R4RLA2_9ACTN</name>
<keyword evidence="2" id="KW-0378">Hydrolase</keyword>
<dbReference type="PANTHER" id="PTHR42889:SF1">
    <property type="entry name" value="BLR3681 PROTEIN"/>
    <property type="match status" value="1"/>
</dbReference>
<accession>A0A4R4RLA2</accession>
<dbReference type="Proteomes" id="UP000295621">
    <property type="component" value="Unassembled WGS sequence"/>
</dbReference>
<gene>
    <name evidence="2" type="ORF">E1212_14775</name>
</gene>
<dbReference type="Gene3D" id="3.20.20.140">
    <property type="entry name" value="Metal-dependent hydrolases"/>
    <property type="match status" value="1"/>
</dbReference>
<dbReference type="CDD" id="cd01292">
    <property type="entry name" value="metallo-dependent_hydrolases"/>
    <property type="match status" value="1"/>
</dbReference>
<comment type="caution">
    <text evidence="2">The sequence shown here is derived from an EMBL/GenBank/DDBJ whole genome shotgun (WGS) entry which is preliminary data.</text>
</comment>
<dbReference type="PANTHER" id="PTHR42889">
    <property type="entry name" value="BLR3681 PROTEIN"/>
    <property type="match status" value="1"/>
</dbReference>
<evidence type="ECO:0000313" key="3">
    <source>
        <dbReference type="Proteomes" id="UP000295621"/>
    </source>
</evidence>
<dbReference type="InterPro" id="IPR032466">
    <property type="entry name" value="Metal_Hydrolase"/>
</dbReference>
<dbReference type="InterPro" id="IPR006680">
    <property type="entry name" value="Amidohydro-rel"/>
</dbReference>
<dbReference type="EMBL" id="SMKL01000030">
    <property type="protein sequence ID" value="TDC50451.1"/>
    <property type="molecule type" value="Genomic_DNA"/>
</dbReference>
<sequence length="352" mass="40212">MYSKDGQSYFVVDGHIHYWDGTPANQANRYGEGFLNCFYDYHRNLSPEDEVWSLEHFQRQSEDQVMHDLFEVGYVDKAIFQPTYLTDFFVNGFNTTEQDGALAEKHPGRFIVNGSWDPRDGEAGLERLEQLAERWHLRGVKLYTAEWKGDSKGWKLSDPWSYRYLEKCQELGIRTIHVHKGPTIYPLNRDAFDVADVDEVASAFPGLTFVVEHVGLPRLEDFCWIATQEPNVYGGLAVAMPFIHSRPRYFAQVLGELLYWIGPDRITFASDYAIWTPRWLIERFVDFQIPEDLQSEYGTLTTEIKKKILGLNAARLYDIDVPADLRLPDGVTDGDGEAIGSEPLSPAAPVAS</sequence>
<proteinExistence type="predicted"/>
<dbReference type="Pfam" id="PF04909">
    <property type="entry name" value="Amidohydro_2"/>
    <property type="match status" value="1"/>
</dbReference>
<keyword evidence="3" id="KW-1185">Reference proteome</keyword>
<organism evidence="2 3">
    <name type="scientific">Jiangella ureilytica</name>
    <dbReference type="NCBI Taxonomy" id="2530374"/>
    <lineage>
        <taxon>Bacteria</taxon>
        <taxon>Bacillati</taxon>
        <taxon>Actinomycetota</taxon>
        <taxon>Actinomycetes</taxon>
        <taxon>Jiangellales</taxon>
        <taxon>Jiangellaceae</taxon>
        <taxon>Jiangella</taxon>
    </lineage>
</organism>
<dbReference type="GO" id="GO:0016787">
    <property type="term" value="F:hydrolase activity"/>
    <property type="evidence" value="ECO:0007669"/>
    <property type="project" value="UniProtKB-KW"/>
</dbReference>